<evidence type="ECO:0000313" key="10">
    <source>
        <dbReference type="Proteomes" id="UP000694251"/>
    </source>
</evidence>
<keyword evidence="6" id="KW-0539">Nucleus</keyword>
<keyword evidence="10" id="KW-1185">Reference proteome</keyword>
<name>A0A8T1ZDF9_ARASU</name>
<evidence type="ECO:0000256" key="3">
    <source>
        <dbReference type="ARBA" id="ARBA00023125"/>
    </source>
</evidence>
<dbReference type="GO" id="GO:0046983">
    <property type="term" value="F:protein dimerization activity"/>
    <property type="evidence" value="ECO:0007669"/>
    <property type="project" value="InterPro"/>
</dbReference>
<dbReference type="Pfam" id="PF00010">
    <property type="entry name" value="HLH"/>
    <property type="match status" value="1"/>
</dbReference>
<feature type="domain" description="BHLH" evidence="8">
    <location>
        <begin position="391"/>
        <end position="440"/>
    </location>
</feature>
<feature type="region of interest" description="Disordered" evidence="7">
    <location>
        <begin position="253"/>
        <end position="285"/>
    </location>
</feature>
<dbReference type="GO" id="GO:0080090">
    <property type="term" value="P:regulation of primary metabolic process"/>
    <property type="evidence" value="ECO:0007669"/>
    <property type="project" value="UniProtKB-ARBA"/>
</dbReference>
<evidence type="ECO:0000256" key="2">
    <source>
        <dbReference type="ARBA" id="ARBA00023015"/>
    </source>
</evidence>
<comment type="subcellular location">
    <subcellularLocation>
        <location evidence="1">Nucleus</location>
    </subcellularLocation>
</comment>
<dbReference type="GO" id="GO:0005634">
    <property type="term" value="C:nucleus"/>
    <property type="evidence" value="ECO:0007669"/>
    <property type="project" value="UniProtKB-SubCell"/>
</dbReference>
<gene>
    <name evidence="9" type="ORF">ISN44_As11g032210</name>
</gene>
<dbReference type="InterPro" id="IPR011598">
    <property type="entry name" value="bHLH_dom"/>
</dbReference>
<keyword evidence="4" id="KW-0010">Activator</keyword>
<keyword evidence="3 9" id="KW-0238">DNA-binding</keyword>
<organism evidence="9 10">
    <name type="scientific">Arabidopsis suecica</name>
    <name type="common">Swedish thale-cress</name>
    <name type="synonym">Cardaminopsis suecica</name>
    <dbReference type="NCBI Taxonomy" id="45249"/>
    <lineage>
        <taxon>Eukaryota</taxon>
        <taxon>Viridiplantae</taxon>
        <taxon>Streptophyta</taxon>
        <taxon>Embryophyta</taxon>
        <taxon>Tracheophyta</taxon>
        <taxon>Spermatophyta</taxon>
        <taxon>Magnoliopsida</taxon>
        <taxon>eudicotyledons</taxon>
        <taxon>Gunneridae</taxon>
        <taxon>Pentapetalae</taxon>
        <taxon>rosids</taxon>
        <taxon>malvids</taxon>
        <taxon>Brassicales</taxon>
        <taxon>Brassicaceae</taxon>
        <taxon>Camelineae</taxon>
        <taxon>Arabidopsis</taxon>
    </lineage>
</organism>
<dbReference type="EMBL" id="JAEFBJ010000011">
    <property type="protein sequence ID" value="KAG7557235.1"/>
    <property type="molecule type" value="Genomic_DNA"/>
</dbReference>
<dbReference type="Pfam" id="PF14215">
    <property type="entry name" value="bHLH-MYC_N"/>
    <property type="match status" value="1"/>
</dbReference>
<dbReference type="Pfam" id="PF22754">
    <property type="entry name" value="bHLH-TF_ACT-like_plant"/>
    <property type="match status" value="1"/>
</dbReference>
<sequence>MRVIIYITTLQSYKIFRERGLPSFVSPGKMDESSIIPAEKVAGAEKKELQGLLKTAVQSVEWTYSVFWQFCPQQRVLVWASGYYNGAIKTRKTTQPAEVTAEEAALERSQQLRELYETLLAGESTSEARACTALSPEDLTETEWFYLMCVSFSFPPPSGMPGKAYARRKHVWLSSANEVDSKTFSRAILAKSAKIQTVVCIPMLDGVVELGTTKKVREDVEFVDLIKSFFHEHCKSNPKPALSEHSTYQVHEEAEEEEEVEEEMTMSEEMRLGSPDDDDVSNQNLHSDHHMHIESTHTLDTHMDMMNLMEEGGNYSQTVTTLLLSHPTSLLSDSVSTSSYIQSSFATWRVENVKDHQRVEKAASSSQWMLKHMILRVPFLHDNTKEKRLPREELNHVVAERRRREKLNEKFITLRSMVPFVTKMDKVSILGDTIAYVNHLRKRVHELESTHHEQQHKRTRTCKRKTSEEVEVSIIESDVLLEMRCEYRDGLLLDILQVLHDLGIETTAVHTAVNDHDFEAEIRAKVRGKKASIAEVKRAIHQVIIHDTNL</sequence>
<dbReference type="OrthoDB" id="690068at2759"/>
<dbReference type="SMART" id="SM00353">
    <property type="entry name" value="HLH"/>
    <property type="match status" value="1"/>
</dbReference>
<dbReference type="InterPro" id="IPR054502">
    <property type="entry name" value="bHLH-TF_ACT-like_plant"/>
</dbReference>
<dbReference type="GO" id="GO:0003677">
    <property type="term" value="F:DNA binding"/>
    <property type="evidence" value="ECO:0007669"/>
    <property type="project" value="UniProtKB-KW"/>
</dbReference>
<accession>A0A8T1ZDF9</accession>
<evidence type="ECO:0000256" key="7">
    <source>
        <dbReference type="SAM" id="MobiDB-lite"/>
    </source>
</evidence>
<evidence type="ECO:0000256" key="5">
    <source>
        <dbReference type="ARBA" id="ARBA00023163"/>
    </source>
</evidence>
<dbReference type="CDD" id="cd11451">
    <property type="entry name" value="bHLH_AtTT8_like"/>
    <property type="match status" value="1"/>
</dbReference>
<keyword evidence="5" id="KW-0804">Transcription</keyword>
<proteinExistence type="predicted"/>
<protein>
    <submittedName>
        <fullName evidence="9">Helix-loop-helix DNA-binding domain superfamily</fullName>
    </submittedName>
</protein>
<dbReference type="AlphaFoldDB" id="A0A8T1ZDF9"/>
<evidence type="ECO:0000256" key="4">
    <source>
        <dbReference type="ARBA" id="ARBA00023159"/>
    </source>
</evidence>
<evidence type="ECO:0000259" key="8">
    <source>
        <dbReference type="PROSITE" id="PS50888"/>
    </source>
</evidence>
<reference evidence="9 10" key="1">
    <citation type="submission" date="2020-12" db="EMBL/GenBank/DDBJ databases">
        <title>Concerted genomic and epigenomic changes stabilize Arabidopsis allopolyploids.</title>
        <authorList>
            <person name="Chen Z."/>
        </authorList>
    </citation>
    <scope>NUCLEOTIDE SEQUENCE [LARGE SCALE GENOMIC DNA]</scope>
    <source>
        <strain evidence="9">As9502</strain>
        <tissue evidence="9">Leaf</tissue>
    </source>
</reference>
<dbReference type="InterPro" id="IPR025610">
    <property type="entry name" value="MYC/MYB_N"/>
</dbReference>
<evidence type="ECO:0000256" key="6">
    <source>
        <dbReference type="ARBA" id="ARBA00023242"/>
    </source>
</evidence>
<feature type="compositionally biased region" description="Acidic residues" evidence="7">
    <location>
        <begin position="253"/>
        <end position="266"/>
    </location>
</feature>
<dbReference type="PANTHER" id="PTHR46266:SF4">
    <property type="entry name" value="TRANSCRIPTION FACTOR TT8"/>
    <property type="match status" value="1"/>
</dbReference>
<evidence type="ECO:0000313" key="9">
    <source>
        <dbReference type="EMBL" id="KAG7557235.1"/>
    </source>
</evidence>
<keyword evidence="2" id="KW-0805">Transcription regulation</keyword>
<comment type="caution">
    <text evidence="9">The sequence shown here is derived from an EMBL/GenBank/DDBJ whole genome shotgun (WGS) entry which is preliminary data.</text>
</comment>
<dbReference type="PANTHER" id="PTHR46266">
    <property type="entry name" value="TRANSCRIPTION FACTOR TT8"/>
    <property type="match status" value="1"/>
</dbReference>
<dbReference type="PROSITE" id="PS50888">
    <property type="entry name" value="BHLH"/>
    <property type="match status" value="1"/>
</dbReference>
<dbReference type="Proteomes" id="UP000694251">
    <property type="component" value="Chromosome 11"/>
</dbReference>
<evidence type="ECO:0000256" key="1">
    <source>
        <dbReference type="ARBA" id="ARBA00004123"/>
    </source>
</evidence>